<feature type="domain" description="OmpR/PhoB-type" evidence="7">
    <location>
        <begin position="136"/>
        <end position="233"/>
    </location>
</feature>
<dbReference type="GO" id="GO:0000156">
    <property type="term" value="F:phosphorelay response regulator activity"/>
    <property type="evidence" value="ECO:0007669"/>
    <property type="project" value="TreeGrafter"/>
</dbReference>
<accession>A0A2R3Z7J7</accession>
<dbReference type="GO" id="GO:0032993">
    <property type="term" value="C:protein-DNA complex"/>
    <property type="evidence" value="ECO:0007669"/>
    <property type="project" value="TreeGrafter"/>
</dbReference>
<keyword evidence="3 5" id="KW-0238">DNA-binding</keyword>
<keyword evidence="9" id="KW-1185">Reference proteome</keyword>
<evidence type="ECO:0000256" key="3">
    <source>
        <dbReference type="ARBA" id="ARBA00023125"/>
    </source>
</evidence>
<evidence type="ECO:0000259" key="6">
    <source>
        <dbReference type="PROSITE" id="PS50110"/>
    </source>
</evidence>
<keyword evidence="2" id="KW-0902">Two-component regulatory system</keyword>
<dbReference type="AlphaFoldDB" id="A0A2R3Z7J7"/>
<dbReference type="PROSITE" id="PS50110">
    <property type="entry name" value="RESPONSE_REGULATORY"/>
    <property type="match status" value="1"/>
</dbReference>
<dbReference type="RefSeq" id="WP_107013027.1">
    <property type="nucleotide sequence ID" value="NZ_CP028136.1"/>
</dbReference>
<dbReference type="OrthoDB" id="9790442at2"/>
<feature type="domain" description="Response regulatory" evidence="6">
    <location>
        <begin position="7"/>
        <end position="122"/>
    </location>
</feature>
<evidence type="ECO:0000313" key="8">
    <source>
        <dbReference type="EMBL" id="AVR46253.1"/>
    </source>
</evidence>
<dbReference type="KEGG" id="grs:C7S20_13825"/>
<organism evidence="8 9">
    <name type="scientific">Christiangramia fulva</name>
    <dbReference type="NCBI Taxonomy" id="2126553"/>
    <lineage>
        <taxon>Bacteria</taxon>
        <taxon>Pseudomonadati</taxon>
        <taxon>Bacteroidota</taxon>
        <taxon>Flavobacteriia</taxon>
        <taxon>Flavobacteriales</taxon>
        <taxon>Flavobacteriaceae</taxon>
        <taxon>Christiangramia</taxon>
    </lineage>
</organism>
<dbReference type="EMBL" id="CP028136">
    <property type="protein sequence ID" value="AVR46253.1"/>
    <property type="molecule type" value="Genomic_DNA"/>
</dbReference>
<protein>
    <submittedName>
        <fullName evidence="8">DNA-binding response regulator</fullName>
    </submittedName>
</protein>
<evidence type="ECO:0000256" key="4">
    <source>
        <dbReference type="PROSITE-ProRule" id="PRU00169"/>
    </source>
</evidence>
<dbReference type="InterPro" id="IPR001789">
    <property type="entry name" value="Sig_transdc_resp-reg_receiver"/>
</dbReference>
<dbReference type="InterPro" id="IPR036388">
    <property type="entry name" value="WH-like_DNA-bd_sf"/>
</dbReference>
<dbReference type="Pfam" id="PF00072">
    <property type="entry name" value="Response_reg"/>
    <property type="match status" value="1"/>
</dbReference>
<reference evidence="9" key="1">
    <citation type="submission" date="2018-03" db="EMBL/GenBank/DDBJ databases">
        <title>Gramella fulva sp. nov., isolated from a dry surface of tidal flat.</title>
        <authorList>
            <person name="Hwang S.H."/>
            <person name="Hwang W.M."/>
            <person name="Kang K."/>
            <person name="Ahn T.-Y."/>
        </authorList>
    </citation>
    <scope>NUCLEOTIDE SEQUENCE [LARGE SCALE GENOMIC DNA]</scope>
    <source>
        <strain evidence="9">SH35</strain>
    </source>
</reference>
<dbReference type="InterPro" id="IPR039420">
    <property type="entry name" value="WalR-like"/>
</dbReference>
<dbReference type="SMART" id="SM00862">
    <property type="entry name" value="Trans_reg_C"/>
    <property type="match status" value="1"/>
</dbReference>
<dbReference type="Gene3D" id="3.40.50.2300">
    <property type="match status" value="1"/>
</dbReference>
<feature type="modified residue" description="4-aspartylphosphate" evidence="4">
    <location>
        <position position="57"/>
    </location>
</feature>
<dbReference type="SUPFAM" id="SSF52172">
    <property type="entry name" value="CheY-like"/>
    <property type="match status" value="1"/>
</dbReference>
<dbReference type="PANTHER" id="PTHR48111:SF40">
    <property type="entry name" value="PHOSPHATE REGULON TRANSCRIPTIONAL REGULATORY PROTEIN PHOB"/>
    <property type="match status" value="1"/>
</dbReference>
<dbReference type="SMART" id="SM00448">
    <property type="entry name" value="REC"/>
    <property type="match status" value="1"/>
</dbReference>
<evidence type="ECO:0000256" key="5">
    <source>
        <dbReference type="PROSITE-ProRule" id="PRU01091"/>
    </source>
</evidence>
<dbReference type="InterPro" id="IPR016032">
    <property type="entry name" value="Sig_transdc_resp-reg_C-effctor"/>
</dbReference>
<dbReference type="PANTHER" id="PTHR48111">
    <property type="entry name" value="REGULATOR OF RPOS"/>
    <property type="match status" value="1"/>
</dbReference>
<dbReference type="Gene3D" id="1.10.10.10">
    <property type="entry name" value="Winged helix-like DNA-binding domain superfamily/Winged helix DNA-binding domain"/>
    <property type="match status" value="1"/>
</dbReference>
<dbReference type="CDD" id="cd17574">
    <property type="entry name" value="REC_OmpR"/>
    <property type="match status" value="1"/>
</dbReference>
<name>A0A2R3Z7J7_9FLAO</name>
<gene>
    <name evidence="8" type="ORF">C7S20_13825</name>
</gene>
<evidence type="ECO:0000256" key="1">
    <source>
        <dbReference type="ARBA" id="ARBA00022553"/>
    </source>
</evidence>
<proteinExistence type="predicted"/>
<dbReference type="InterPro" id="IPR001867">
    <property type="entry name" value="OmpR/PhoB-type_DNA-bd"/>
</dbReference>
<dbReference type="GO" id="GO:0000976">
    <property type="term" value="F:transcription cis-regulatory region binding"/>
    <property type="evidence" value="ECO:0007669"/>
    <property type="project" value="TreeGrafter"/>
</dbReference>
<dbReference type="GO" id="GO:0006355">
    <property type="term" value="P:regulation of DNA-templated transcription"/>
    <property type="evidence" value="ECO:0007669"/>
    <property type="project" value="InterPro"/>
</dbReference>
<keyword evidence="1 4" id="KW-0597">Phosphoprotein</keyword>
<dbReference type="GO" id="GO:0005829">
    <property type="term" value="C:cytosol"/>
    <property type="evidence" value="ECO:0007669"/>
    <property type="project" value="TreeGrafter"/>
</dbReference>
<feature type="DNA-binding region" description="OmpR/PhoB-type" evidence="5">
    <location>
        <begin position="136"/>
        <end position="233"/>
    </location>
</feature>
<dbReference type="CDD" id="cd00383">
    <property type="entry name" value="trans_reg_C"/>
    <property type="match status" value="1"/>
</dbReference>
<evidence type="ECO:0000256" key="2">
    <source>
        <dbReference type="ARBA" id="ARBA00023012"/>
    </source>
</evidence>
<dbReference type="SUPFAM" id="SSF46894">
    <property type="entry name" value="C-terminal effector domain of the bipartite response regulators"/>
    <property type="match status" value="1"/>
</dbReference>
<dbReference type="Proteomes" id="UP000241507">
    <property type="component" value="Chromosome"/>
</dbReference>
<evidence type="ECO:0000259" key="7">
    <source>
        <dbReference type="PROSITE" id="PS51755"/>
    </source>
</evidence>
<evidence type="ECO:0000313" key="9">
    <source>
        <dbReference type="Proteomes" id="UP000241507"/>
    </source>
</evidence>
<dbReference type="Pfam" id="PF00486">
    <property type="entry name" value="Trans_reg_C"/>
    <property type="match status" value="1"/>
</dbReference>
<dbReference type="PROSITE" id="PS51755">
    <property type="entry name" value="OMPR_PHOB"/>
    <property type="match status" value="1"/>
</dbReference>
<sequence>MQPETKKILLVEDDDALGYLLSEYLKIKNFSVEWAKNGKSALEILRKNQDFNLAILDVMLPDIDGFDLAGRLQKDFPNLPFLFLTARSLKIDVLKGFSLGAVDYLKKPIDEEELVARIEAILSRMGTDQGTENQPKETYKIGEYTFDSQNQELKHEKESISLTGRESEILEFLIIHKNQLSSHKELLTKIWGKDDYFNRKSLNVFISHLRKYLQKDPHLSIENVHKRGFILKVE</sequence>
<dbReference type="InterPro" id="IPR011006">
    <property type="entry name" value="CheY-like_superfamily"/>
</dbReference>